<proteinExistence type="predicted"/>
<comment type="caution">
    <text evidence="1">The sequence shown here is derived from an EMBL/GenBank/DDBJ whole genome shotgun (WGS) entry which is preliminary data.</text>
</comment>
<dbReference type="InterPro" id="IPR009679">
    <property type="entry name" value="Phage_186_CII-like"/>
</dbReference>
<name>A0A557QLP9_9RHOO</name>
<dbReference type="EMBL" id="VMNK01000014">
    <property type="protein sequence ID" value="TVO53833.1"/>
    <property type="molecule type" value="Genomic_DNA"/>
</dbReference>
<evidence type="ECO:0000313" key="2">
    <source>
        <dbReference type="Proteomes" id="UP000319502"/>
    </source>
</evidence>
<reference evidence="1 2" key="1">
    <citation type="submission" date="2019-07" db="EMBL/GenBank/DDBJ databases">
        <title>The pathways for chlorine oxyanion respiration interact through the shared metabolite chlorate.</title>
        <authorList>
            <person name="Barnum T.P."/>
            <person name="Cheng Y."/>
            <person name="Hill K.A."/>
            <person name="Lucas L.N."/>
            <person name="Carlson H.K."/>
            <person name="Coates J.D."/>
        </authorList>
    </citation>
    <scope>NUCLEOTIDE SEQUENCE [LARGE SCALE GENOMIC DNA]</scope>
    <source>
        <strain evidence="1 2">SFB-3</strain>
    </source>
</reference>
<sequence>MNQMSIDFEPGLAERYDRAMDCVRASVYSNDKPLKAIASDMDISQSELSRKLAENPNDTRHFSVDDLERYMDATGDTRPVQYLAEKYLADKSMRQQAALHELAKRLPDLVALMKSAGVK</sequence>
<protein>
    <submittedName>
        <fullName evidence="1">Uncharacterized protein</fullName>
    </submittedName>
</protein>
<keyword evidence="2" id="KW-1185">Reference proteome</keyword>
<accession>A0A557QLP9</accession>
<gene>
    <name evidence="1" type="ORF">FHP91_13630</name>
</gene>
<dbReference type="AlphaFoldDB" id="A0A557QLP9"/>
<evidence type="ECO:0000313" key="1">
    <source>
        <dbReference type="EMBL" id="TVO53833.1"/>
    </source>
</evidence>
<dbReference type="OrthoDB" id="8689430at2"/>
<organism evidence="1 2">
    <name type="scientific">Denitromonas halophila</name>
    <dbReference type="NCBI Taxonomy" id="1629404"/>
    <lineage>
        <taxon>Bacteria</taxon>
        <taxon>Pseudomonadati</taxon>
        <taxon>Pseudomonadota</taxon>
        <taxon>Betaproteobacteria</taxon>
        <taxon>Rhodocyclales</taxon>
        <taxon>Zoogloeaceae</taxon>
        <taxon>Denitromonas</taxon>
    </lineage>
</organism>
<dbReference type="RefSeq" id="WP_144310122.1">
    <property type="nucleotide sequence ID" value="NZ_VMNK01000014.1"/>
</dbReference>
<dbReference type="GO" id="GO:0003677">
    <property type="term" value="F:DNA binding"/>
    <property type="evidence" value="ECO:0007669"/>
    <property type="project" value="InterPro"/>
</dbReference>
<dbReference type="Proteomes" id="UP000319502">
    <property type="component" value="Unassembled WGS sequence"/>
</dbReference>
<dbReference type="Pfam" id="PF06892">
    <property type="entry name" value="Phage_CP76"/>
    <property type="match status" value="1"/>
</dbReference>